<dbReference type="GO" id="GO:0019888">
    <property type="term" value="F:protein phosphatase regulator activity"/>
    <property type="evidence" value="ECO:0007669"/>
    <property type="project" value="InterPro"/>
</dbReference>
<reference evidence="2" key="2">
    <citation type="submission" date="2021-12" db="EMBL/GenBank/DDBJ databases">
        <title>Resequencing data analysis of finger millet.</title>
        <authorList>
            <person name="Hatakeyama M."/>
            <person name="Aluri S."/>
            <person name="Balachadran M.T."/>
            <person name="Sivarajan S.R."/>
            <person name="Poveda L."/>
            <person name="Shimizu-Inatsugi R."/>
            <person name="Schlapbach R."/>
            <person name="Sreeman S.M."/>
            <person name="Shimizu K.K."/>
        </authorList>
    </citation>
    <scope>NUCLEOTIDE SEQUENCE</scope>
</reference>
<dbReference type="GO" id="GO:0007165">
    <property type="term" value="P:signal transduction"/>
    <property type="evidence" value="ECO:0007669"/>
    <property type="project" value="InterPro"/>
</dbReference>
<organism evidence="2 3">
    <name type="scientific">Eleusine coracana subsp. coracana</name>
    <dbReference type="NCBI Taxonomy" id="191504"/>
    <lineage>
        <taxon>Eukaryota</taxon>
        <taxon>Viridiplantae</taxon>
        <taxon>Streptophyta</taxon>
        <taxon>Embryophyta</taxon>
        <taxon>Tracheophyta</taxon>
        <taxon>Spermatophyta</taxon>
        <taxon>Magnoliopsida</taxon>
        <taxon>Liliopsida</taxon>
        <taxon>Poales</taxon>
        <taxon>Poaceae</taxon>
        <taxon>PACMAD clade</taxon>
        <taxon>Chloridoideae</taxon>
        <taxon>Cynodonteae</taxon>
        <taxon>Eleusininae</taxon>
        <taxon>Eleusine</taxon>
    </lineage>
</organism>
<dbReference type="GO" id="GO:0000159">
    <property type="term" value="C:protein phosphatase type 2A complex"/>
    <property type="evidence" value="ECO:0007669"/>
    <property type="project" value="InterPro"/>
</dbReference>
<proteinExistence type="predicted"/>
<dbReference type="PANTHER" id="PTHR10257:SF119">
    <property type="entry name" value="SERINE_THREONINE PROTEIN PHOSPHATASE 2A 59 KDA REGULATORY SUBUNIT B' ZETA ISOFORM"/>
    <property type="match status" value="1"/>
</dbReference>
<protein>
    <recommendedName>
        <fullName evidence="4">Serine/threonine protein phosphatase 2A regulatory subunit</fullName>
    </recommendedName>
</protein>
<evidence type="ECO:0008006" key="4">
    <source>
        <dbReference type="Google" id="ProtNLM"/>
    </source>
</evidence>
<dbReference type="InterPro" id="IPR016024">
    <property type="entry name" value="ARM-type_fold"/>
</dbReference>
<dbReference type="EMBL" id="BQKI01000095">
    <property type="protein sequence ID" value="GJN37304.1"/>
    <property type="molecule type" value="Genomic_DNA"/>
</dbReference>
<dbReference type="SUPFAM" id="SSF48371">
    <property type="entry name" value="ARM repeat"/>
    <property type="match status" value="1"/>
</dbReference>
<reference evidence="2" key="1">
    <citation type="journal article" date="2018" name="DNA Res.">
        <title>Multiple hybrid de novo genome assembly of finger millet, an orphan allotetraploid crop.</title>
        <authorList>
            <person name="Hatakeyama M."/>
            <person name="Aluri S."/>
            <person name="Balachadran M.T."/>
            <person name="Sivarajan S.R."/>
            <person name="Patrignani A."/>
            <person name="Gruter S."/>
            <person name="Poveda L."/>
            <person name="Shimizu-Inatsugi R."/>
            <person name="Baeten J."/>
            <person name="Francoijs K.J."/>
            <person name="Nataraja K.N."/>
            <person name="Reddy Y.A.N."/>
            <person name="Phadnis S."/>
            <person name="Ravikumar R.L."/>
            <person name="Schlapbach R."/>
            <person name="Sreeman S.M."/>
            <person name="Shimizu K.K."/>
        </authorList>
    </citation>
    <scope>NUCLEOTIDE SEQUENCE</scope>
</reference>
<comment type="caution">
    <text evidence="2">The sequence shown here is derived from an EMBL/GenBank/DDBJ whole genome shotgun (WGS) entry which is preliminary data.</text>
</comment>
<feature type="region of interest" description="Disordered" evidence="1">
    <location>
        <begin position="24"/>
        <end position="72"/>
    </location>
</feature>
<sequence>MWCLLHPDLAAMWKQFMGKLSWKSMKSSSGGSGGGGSPPAKLPPPPSPRENGAAGKPNVSPPPPTGGAGAEVRSREDAFIQKVNICCVVYDFSDRGKDSPEKERKRQVLMSLVDCIGAAEEPLTEVMIAACVRMFAVNLFRVFPPKVRSGSTASETEEDEPFFDPSWYHLQVVYEFLLRFVTSPFVDPKVARKYVDSSFVSRLLDLFDSDDPRERDCLKTILHRIYGKFMGNRPFIRKALTYCITQFIEKEPKLAGTVIRGLLKYWPVTNSQKEMMFLGELEEVLELIDMAEFQKCMVPLFRRIANCLNSSHFQVAERALFLWNNEHLFDMISQNRQVILPLIYPALERNTRWHWNQSVLNVTMNVRKMFLDMDEKLLLSCQNNFQEEEEKRAATEERRRLMWEQLERSAARGYQPVIADTSFPSPPSSVRLVAPTVT</sequence>
<evidence type="ECO:0000313" key="3">
    <source>
        <dbReference type="Proteomes" id="UP001054889"/>
    </source>
</evidence>
<dbReference type="Proteomes" id="UP001054889">
    <property type="component" value="Unassembled WGS sequence"/>
</dbReference>
<evidence type="ECO:0000313" key="2">
    <source>
        <dbReference type="EMBL" id="GJN37304.1"/>
    </source>
</evidence>
<accession>A0AAV5FNQ7</accession>
<keyword evidence="3" id="KW-1185">Reference proteome</keyword>
<dbReference type="AlphaFoldDB" id="A0AAV5FNQ7"/>
<dbReference type="Pfam" id="PF01603">
    <property type="entry name" value="B56"/>
    <property type="match status" value="1"/>
</dbReference>
<evidence type="ECO:0000256" key="1">
    <source>
        <dbReference type="SAM" id="MobiDB-lite"/>
    </source>
</evidence>
<dbReference type="InterPro" id="IPR011989">
    <property type="entry name" value="ARM-like"/>
</dbReference>
<gene>
    <name evidence="2" type="primary">gb26240</name>
    <name evidence="2" type="ORF">PR202_gb26240</name>
</gene>
<dbReference type="FunFam" id="1.25.10.10:FF:000688">
    <property type="entry name" value="Serine/threonine protein phosphatase 2A regulatory subunit"/>
    <property type="match status" value="1"/>
</dbReference>
<dbReference type="PANTHER" id="PTHR10257">
    <property type="entry name" value="SERINE/THREONINE PROTEIN PHOSPHATASE 2A PP2A REGULATORY SUBUNIT B"/>
    <property type="match status" value="1"/>
</dbReference>
<dbReference type="Gene3D" id="1.25.10.10">
    <property type="entry name" value="Leucine-rich Repeat Variant"/>
    <property type="match status" value="2"/>
</dbReference>
<name>A0AAV5FNQ7_ELECO</name>
<dbReference type="InterPro" id="IPR002554">
    <property type="entry name" value="PP2A_B56"/>
</dbReference>